<keyword evidence="3" id="KW-0804">Transcription</keyword>
<dbReference type="Gene3D" id="3.40.50.2300">
    <property type="match status" value="1"/>
</dbReference>
<feature type="modified residue" description="4-aspartylphosphate" evidence="4">
    <location>
        <position position="80"/>
    </location>
</feature>
<protein>
    <submittedName>
        <fullName evidence="7">Response regulator</fullName>
    </submittedName>
</protein>
<evidence type="ECO:0000259" key="6">
    <source>
        <dbReference type="PROSITE" id="PS50110"/>
    </source>
</evidence>
<organism evidence="7 8">
    <name type="scientific">Paenibacillus thalictri</name>
    <dbReference type="NCBI Taxonomy" id="2527873"/>
    <lineage>
        <taxon>Bacteria</taxon>
        <taxon>Bacillati</taxon>
        <taxon>Bacillota</taxon>
        <taxon>Bacilli</taxon>
        <taxon>Bacillales</taxon>
        <taxon>Paenibacillaceae</taxon>
        <taxon>Paenibacillus</taxon>
    </lineage>
</organism>
<keyword evidence="2" id="KW-0238">DNA-binding</keyword>
<name>A0A4Q9DRA3_9BACL</name>
<evidence type="ECO:0000256" key="2">
    <source>
        <dbReference type="ARBA" id="ARBA00023125"/>
    </source>
</evidence>
<dbReference type="InterPro" id="IPR001789">
    <property type="entry name" value="Sig_transdc_resp-reg_receiver"/>
</dbReference>
<dbReference type="GO" id="GO:0003700">
    <property type="term" value="F:DNA-binding transcription factor activity"/>
    <property type="evidence" value="ECO:0007669"/>
    <property type="project" value="InterPro"/>
</dbReference>
<dbReference type="InterPro" id="IPR018060">
    <property type="entry name" value="HTH_AraC"/>
</dbReference>
<dbReference type="PROSITE" id="PS50110">
    <property type="entry name" value="RESPONSE_REGULATORY"/>
    <property type="match status" value="1"/>
</dbReference>
<dbReference type="InterPro" id="IPR011006">
    <property type="entry name" value="CheY-like_superfamily"/>
</dbReference>
<keyword evidence="4" id="KW-0597">Phosphoprotein</keyword>
<feature type="domain" description="Response regulatory" evidence="6">
    <location>
        <begin position="29"/>
        <end position="145"/>
    </location>
</feature>
<dbReference type="SMART" id="SM00342">
    <property type="entry name" value="HTH_ARAC"/>
    <property type="match status" value="1"/>
</dbReference>
<evidence type="ECO:0000313" key="7">
    <source>
        <dbReference type="EMBL" id="TBL79139.1"/>
    </source>
</evidence>
<dbReference type="InterPro" id="IPR009057">
    <property type="entry name" value="Homeodomain-like_sf"/>
</dbReference>
<dbReference type="Pfam" id="PF00072">
    <property type="entry name" value="Response_reg"/>
    <property type="match status" value="1"/>
</dbReference>
<dbReference type="Proteomes" id="UP000293142">
    <property type="component" value="Unassembled WGS sequence"/>
</dbReference>
<evidence type="ECO:0000256" key="1">
    <source>
        <dbReference type="ARBA" id="ARBA00023015"/>
    </source>
</evidence>
<evidence type="ECO:0000256" key="4">
    <source>
        <dbReference type="PROSITE-ProRule" id="PRU00169"/>
    </source>
</evidence>
<dbReference type="OrthoDB" id="9788446at2"/>
<evidence type="ECO:0000256" key="3">
    <source>
        <dbReference type="ARBA" id="ARBA00023163"/>
    </source>
</evidence>
<dbReference type="CDD" id="cd17536">
    <property type="entry name" value="REC_YesN-like"/>
    <property type="match status" value="1"/>
</dbReference>
<accession>A0A4Q9DRA3</accession>
<dbReference type="SUPFAM" id="SSF52172">
    <property type="entry name" value="CheY-like"/>
    <property type="match status" value="1"/>
</dbReference>
<dbReference type="GO" id="GO:0043565">
    <property type="term" value="F:sequence-specific DNA binding"/>
    <property type="evidence" value="ECO:0007669"/>
    <property type="project" value="InterPro"/>
</dbReference>
<keyword evidence="8" id="KW-1185">Reference proteome</keyword>
<reference evidence="7 8" key="1">
    <citation type="submission" date="2019-02" db="EMBL/GenBank/DDBJ databases">
        <title>Paenibacillus sp. nov., isolated from surface-sterilized tissue of Thalictrum simplex L.</title>
        <authorList>
            <person name="Tuo L."/>
        </authorList>
    </citation>
    <scope>NUCLEOTIDE SEQUENCE [LARGE SCALE GENOMIC DNA]</scope>
    <source>
        <strain evidence="7 8">N2SHLJ1</strain>
    </source>
</reference>
<dbReference type="PROSITE" id="PS01124">
    <property type="entry name" value="HTH_ARAC_FAMILY_2"/>
    <property type="match status" value="1"/>
</dbReference>
<evidence type="ECO:0000259" key="5">
    <source>
        <dbReference type="PROSITE" id="PS01124"/>
    </source>
</evidence>
<dbReference type="PANTHER" id="PTHR43280">
    <property type="entry name" value="ARAC-FAMILY TRANSCRIPTIONAL REGULATOR"/>
    <property type="match status" value="1"/>
</dbReference>
<dbReference type="PANTHER" id="PTHR43280:SF2">
    <property type="entry name" value="HTH-TYPE TRANSCRIPTIONAL REGULATOR EXSA"/>
    <property type="match status" value="1"/>
</dbReference>
<dbReference type="GO" id="GO:0000160">
    <property type="term" value="P:phosphorelay signal transduction system"/>
    <property type="evidence" value="ECO:0007669"/>
    <property type="project" value="InterPro"/>
</dbReference>
<dbReference type="PRINTS" id="PR00032">
    <property type="entry name" value="HTHARAC"/>
</dbReference>
<feature type="domain" description="HTH araC/xylS-type" evidence="5">
    <location>
        <begin position="261"/>
        <end position="359"/>
    </location>
</feature>
<dbReference type="Pfam" id="PF12833">
    <property type="entry name" value="HTH_18"/>
    <property type="match status" value="1"/>
</dbReference>
<gene>
    <name evidence="7" type="ORF">EYB31_13060</name>
</gene>
<dbReference type="AlphaFoldDB" id="A0A4Q9DRA3"/>
<dbReference type="SMART" id="SM00448">
    <property type="entry name" value="REC"/>
    <property type="match status" value="1"/>
</dbReference>
<keyword evidence="1" id="KW-0805">Transcription regulation</keyword>
<evidence type="ECO:0000313" key="8">
    <source>
        <dbReference type="Proteomes" id="UP000293142"/>
    </source>
</evidence>
<dbReference type="InterPro" id="IPR018062">
    <property type="entry name" value="HTH_AraC-typ_CS"/>
</dbReference>
<sequence>MKLRCIHPQARACGTHPHYHKSDGVSMYQVMVVEDEHWIRSAIAKMVETDGAYEVVAEAGNGEEALELIYNIWPTIVITDIMMPGQDGLWLAREICERKLPVIAVILTGYNEFEYARQALRYNVSDFLLKPVMEDELSKALENAREKIPQFSHLRQFFLAIQQFFDKITDMDPHTLFNEQAQVVQLIAVANSLQESEKAVLFKTFSGKFNDLIQTINPAFGRLALASTRTDQIGSHFLALTEHWQQYYNTVFNGEMRQIIRKACDYLQTHFAQDISVPDMTQRFHISVSQFSLLFKKYTGQSFVNYLNGVRIRQAKHHLVEGELKVYEIAENVGFHSLPHFNRVFKQLVGVSPNEYRKSMSV</sequence>
<comment type="caution">
    <text evidence="7">The sequence shown here is derived from an EMBL/GenBank/DDBJ whole genome shotgun (WGS) entry which is preliminary data.</text>
</comment>
<dbReference type="EMBL" id="SIRE01000008">
    <property type="protein sequence ID" value="TBL79139.1"/>
    <property type="molecule type" value="Genomic_DNA"/>
</dbReference>
<proteinExistence type="predicted"/>
<dbReference type="Gene3D" id="1.10.10.60">
    <property type="entry name" value="Homeodomain-like"/>
    <property type="match status" value="2"/>
</dbReference>
<dbReference type="PROSITE" id="PS00041">
    <property type="entry name" value="HTH_ARAC_FAMILY_1"/>
    <property type="match status" value="1"/>
</dbReference>
<dbReference type="SUPFAM" id="SSF46689">
    <property type="entry name" value="Homeodomain-like"/>
    <property type="match status" value="2"/>
</dbReference>
<dbReference type="InterPro" id="IPR020449">
    <property type="entry name" value="Tscrpt_reg_AraC-type_HTH"/>
</dbReference>
<dbReference type="RefSeq" id="WP_131013776.1">
    <property type="nucleotide sequence ID" value="NZ_SIRE01000008.1"/>
</dbReference>